<comment type="caution">
    <text evidence="2">The sequence shown here is derived from an EMBL/GenBank/DDBJ whole genome shotgun (WGS) entry which is preliminary data.</text>
</comment>
<feature type="region of interest" description="Disordered" evidence="1">
    <location>
        <begin position="110"/>
        <end position="151"/>
    </location>
</feature>
<evidence type="ECO:0000256" key="1">
    <source>
        <dbReference type="SAM" id="MobiDB-lite"/>
    </source>
</evidence>
<name>A0A3M6TPW3_POCDA</name>
<protein>
    <submittedName>
        <fullName evidence="2">Uncharacterized protein</fullName>
    </submittedName>
</protein>
<gene>
    <name evidence="2" type="ORF">pdam_00001933</name>
</gene>
<accession>A0A3M6TPW3</accession>
<feature type="compositionally biased region" description="Polar residues" evidence="1">
    <location>
        <begin position="173"/>
        <end position="182"/>
    </location>
</feature>
<dbReference type="EMBL" id="RCHS01003197">
    <property type="protein sequence ID" value="RMX43453.1"/>
    <property type="molecule type" value="Genomic_DNA"/>
</dbReference>
<feature type="compositionally biased region" description="Low complexity" evidence="1">
    <location>
        <begin position="140"/>
        <end position="151"/>
    </location>
</feature>
<feature type="region of interest" description="Disordered" evidence="1">
    <location>
        <begin position="173"/>
        <end position="197"/>
    </location>
</feature>
<reference evidence="2 3" key="1">
    <citation type="journal article" date="2018" name="Sci. Rep.">
        <title>Comparative analysis of the Pocillopora damicornis genome highlights role of immune system in coral evolution.</title>
        <authorList>
            <person name="Cunning R."/>
            <person name="Bay R.A."/>
            <person name="Gillette P."/>
            <person name="Baker A.C."/>
            <person name="Traylor-Knowles N."/>
        </authorList>
    </citation>
    <scope>NUCLEOTIDE SEQUENCE [LARGE SCALE GENOMIC DNA]</scope>
    <source>
        <strain evidence="2">RSMAS</strain>
        <tissue evidence="2">Whole animal</tissue>
    </source>
</reference>
<proteinExistence type="predicted"/>
<feature type="compositionally biased region" description="Basic and acidic residues" evidence="1">
    <location>
        <begin position="122"/>
        <end position="139"/>
    </location>
</feature>
<dbReference type="OrthoDB" id="10504861at2759"/>
<sequence>MCNLFVNSLKTKGETFTVKSAENVEKNRSMDTFPMRFLDVLFSDEDDKNNTQELPCDIIALTKKPSAKCQGHEYLRIQRKKKCVRTCNKLPQERKISLIMSIFDKLAGNSNDNKPSLPNLPKEMEDNAAKTDSDSHNNCEETSCSSNNSEDCSSSYKEYVRQIYFQNCNDKKQTSAPTSRFGSANEGFDVNGTGLTL</sequence>
<organism evidence="2 3">
    <name type="scientific">Pocillopora damicornis</name>
    <name type="common">Cauliflower coral</name>
    <name type="synonym">Millepora damicornis</name>
    <dbReference type="NCBI Taxonomy" id="46731"/>
    <lineage>
        <taxon>Eukaryota</taxon>
        <taxon>Metazoa</taxon>
        <taxon>Cnidaria</taxon>
        <taxon>Anthozoa</taxon>
        <taxon>Hexacorallia</taxon>
        <taxon>Scleractinia</taxon>
        <taxon>Astrocoeniina</taxon>
        <taxon>Pocilloporidae</taxon>
        <taxon>Pocillopora</taxon>
    </lineage>
</organism>
<evidence type="ECO:0000313" key="3">
    <source>
        <dbReference type="Proteomes" id="UP000275408"/>
    </source>
</evidence>
<dbReference type="Proteomes" id="UP000275408">
    <property type="component" value="Unassembled WGS sequence"/>
</dbReference>
<dbReference type="AlphaFoldDB" id="A0A3M6TPW3"/>
<evidence type="ECO:0000313" key="2">
    <source>
        <dbReference type="EMBL" id="RMX43453.1"/>
    </source>
</evidence>
<keyword evidence="3" id="KW-1185">Reference proteome</keyword>